<evidence type="ECO:0000256" key="1">
    <source>
        <dbReference type="SAM" id="MobiDB-lite"/>
    </source>
</evidence>
<reference evidence="2 3" key="1">
    <citation type="submission" date="2019-07" db="EMBL/GenBank/DDBJ databases">
        <title>Chromosome genome assembly for large yellow croaker.</title>
        <authorList>
            <person name="Xiao S."/>
        </authorList>
    </citation>
    <scope>NUCLEOTIDE SEQUENCE [LARGE SCALE GENOMIC DNA]</scope>
    <source>
        <strain evidence="2">JMULYC20181020</strain>
        <tissue evidence="2">Muscle</tissue>
    </source>
</reference>
<feature type="compositionally biased region" description="Low complexity" evidence="1">
    <location>
        <begin position="175"/>
        <end position="184"/>
    </location>
</feature>
<sequence length="390" mass="41355">MTITEEVSNLPPPQPIASLQNLNQPMRSQCLCPSAANRCLRPAVTTHRIPSHPPGGTHQLMKRLPSPQVELLPSSKPSTKNLPTSRTRPLGIKPAITTAASTANKVKPVRTLTNSENQGMRRVVPISRTSRGTPSLGKRSEKPPGNQRGPSIAVTPASVSMSNLNSTTLRRGERPSTAPSSRRSSINKTPDPKDSKDQKVSGTRTSSREQNQDLQRKPSIRKPLTKPKLQPEEKLCRSKLRAQTQGGAGGGVGGGGSISAPATPLHKTPSSSSSPLPSFARSTASSSFRRTNTNLTPPTPPPSPHAGSDSSPKTSSIAPPVTSSPLTRTGSLRVSSTASTSSSPLTRSQSIRAPPRSPLHDSLAPPKGHRRNDSGTFSEKSTHSARPSWR</sequence>
<feature type="compositionally biased region" description="Basic and acidic residues" evidence="1">
    <location>
        <begin position="190"/>
        <end position="199"/>
    </location>
</feature>
<dbReference type="EMBL" id="REGW02000023">
    <property type="protein sequence ID" value="KAE8279437.1"/>
    <property type="molecule type" value="Genomic_DNA"/>
</dbReference>
<dbReference type="Proteomes" id="UP000424527">
    <property type="component" value="Unassembled WGS sequence"/>
</dbReference>
<evidence type="ECO:0000313" key="3">
    <source>
        <dbReference type="Proteomes" id="UP000424527"/>
    </source>
</evidence>
<proteinExistence type="predicted"/>
<feature type="compositionally biased region" description="Basic and acidic residues" evidence="1">
    <location>
        <begin position="206"/>
        <end position="216"/>
    </location>
</feature>
<evidence type="ECO:0000313" key="2">
    <source>
        <dbReference type="EMBL" id="KAE8279437.1"/>
    </source>
</evidence>
<feature type="compositionally biased region" description="Polar residues" evidence="1">
    <location>
        <begin position="75"/>
        <end position="87"/>
    </location>
</feature>
<protein>
    <submittedName>
        <fullName evidence="2">Uncharacterized protein</fullName>
    </submittedName>
</protein>
<comment type="caution">
    <text evidence="2">The sequence shown here is derived from an EMBL/GenBank/DDBJ whole genome shotgun (WGS) entry which is preliminary data.</text>
</comment>
<gene>
    <name evidence="2" type="ORF">D5F01_LYC23026</name>
</gene>
<feature type="compositionally biased region" description="Low complexity" evidence="1">
    <location>
        <begin position="331"/>
        <end position="352"/>
    </location>
</feature>
<feature type="region of interest" description="Disordered" evidence="1">
    <location>
        <begin position="69"/>
        <end position="390"/>
    </location>
</feature>
<feature type="compositionally biased region" description="Gly residues" evidence="1">
    <location>
        <begin position="246"/>
        <end position="257"/>
    </location>
</feature>
<feature type="compositionally biased region" description="Polar residues" evidence="1">
    <location>
        <begin position="308"/>
        <end position="330"/>
    </location>
</feature>
<accession>A0A6G0HK56</accession>
<feature type="compositionally biased region" description="Low complexity" evidence="1">
    <location>
        <begin position="269"/>
        <end position="296"/>
    </location>
</feature>
<feature type="compositionally biased region" description="Polar residues" evidence="1">
    <location>
        <begin position="157"/>
        <end position="169"/>
    </location>
</feature>
<dbReference type="AlphaFoldDB" id="A0A6G0HK56"/>
<organism evidence="2 3">
    <name type="scientific">Larimichthys crocea</name>
    <name type="common">Large yellow croaker</name>
    <name type="synonym">Pseudosciaena crocea</name>
    <dbReference type="NCBI Taxonomy" id="215358"/>
    <lineage>
        <taxon>Eukaryota</taxon>
        <taxon>Metazoa</taxon>
        <taxon>Chordata</taxon>
        <taxon>Craniata</taxon>
        <taxon>Vertebrata</taxon>
        <taxon>Euteleostomi</taxon>
        <taxon>Actinopterygii</taxon>
        <taxon>Neopterygii</taxon>
        <taxon>Teleostei</taxon>
        <taxon>Neoteleostei</taxon>
        <taxon>Acanthomorphata</taxon>
        <taxon>Eupercaria</taxon>
        <taxon>Sciaenidae</taxon>
        <taxon>Larimichthys</taxon>
    </lineage>
</organism>
<keyword evidence="3" id="KW-1185">Reference proteome</keyword>
<name>A0A6G0HK56_LARCR</name>